<proteinExistence type="predicted"/>
<organism evidence="2 3">
    <name type="scientific">Cerasicoccus arenae</name>
    <dbReference type="NCBI Taxonomy" id="424488"/>
    <lineage>
        <taxon>Bacteria</taxon>
        <taxon>Pseudomonadati</taxon>
        <taxon>Verrucomicrobiota</taxon>
        <taxon>Opitutia</taxon>
        <taxon>Puniceicoccales</taxon>
        <taxon>Cerasicoccaceae</taxon>
        <taxon>Cerasicoccus</taxon>
    </lineage>
</organism>
<dbReference type="Pfam" id="PF16798">
    <property type="entry name" value="DUF5069"/>
    <property type="match status" value="1"/>
</dbReference>
<accession>A0A8J3DE50</accession>
<evidence type="ECO:0000313" key="3">
    <source>
        <dbReference type="Proteomes" id="UP000642829"/>
    </source>
</evidence>
<dbReference type="AlphaFoldDB" id="A0A8J3DE50"/>
<reference evidence="2" key="2">
    <citation type="submission" date="2020-09" db="EMBL/GenBank/DDBJ databases">
        <authorList>
            <person name="Sun Q."/>
            <person name="Kim S."/>
        </authorList>
    </citation>
    <scope>NUCLEOTIDE SEQUENCE</scope>
    <source>
        <strain evidence="2">KCTC 12870</strain>
    </source>
</reference>
<protein>
    <recommendedName>
        <fullName evidence="1">DUF5069 domain-containing protein</fullName>
    </recommendedName>
</protein>
<keyword evidence="3" id="KW-1185">Reference proteome</keyword>
<dbReference type="RefSeq" id="WP_189510596.1">
    <property type="nucleotide sequence ID" value="NZ_BMXG01000001.1"/>
</dbReference>
<evidence type="ECO:0000259" key="1">
    <source>
        <dbReference type="Pfam" id="PF16798"/>
    </source>
</evidence>
<comment type="caution">
    <text evidence="2">The sequence shown here is derived from an EMBL/GenBank/DDBJ whole genome shotgun (WGS) entry which is preliminary data.</text>
</comment>
<dbReference type="Proteomes" id="UP000642829">
    <property type="component" value="Unassembled WGS sequence"/>
</dbReference>
<feature type="domain" description="DUF5069" evidence="1">
    <location>
        <begin position="3"/>
        <end position="136"/>
    </location>
</feature>
<gene>
    <name evidence="2" type="ORF">GCM10007047_00660</name>
</gene>
<reference evidence="2" key="1">
    <citation type="journal article" date="2014" name="Int. J. Syst. Evol. Microbiol.">
        <title>Complete genome sequence of Corynebacterium casei LMG S-19264T (=DSM 44701T), isolated from a smear-ripened cheese.</title>
        <authorList>
            <consortium name="US DOE Joint Genome Institute (JGI-PGF)"/>
            <person name="Walter F."/>
            <person name="Albersmeier A."/>
            <person name="Kalinowski J."/>
            <person name="Ruckert C."/>
        </authorList>
    </citation>
    <scope>NUCLEOTIDE SEQUENCE</scope>
    <source>
        <strain evidence="2">KCTC 12870</strain>
    </source>
</reference>
<dbReference type="EMBL" id="BMXG01000001">
    <property type="protein sequence ID" value="GHB89960.1"/>
    <property type="molecule type" value="Genomic_DNA"/>
</dbReference>
<evidence type="ECO:0000313" key="2">
    <source>
        <dbReference type="EMBL" id="GHB89960.1"/>
    </source>
</evidence>
<dbReference type="InterPro" id="IPR031849">
    <property type="entry name" value="DUF5069"/>
</dbReference>
<sequence length="140" mass="16461">MKTPISAYEKTQGMIYFARMLDKIRKHAAGELRNDFTENLGRGFDMRCANLLRVPYNTIRERTLEGGSDEEILQWCFENGRELNEGDVHVWNEFLRKTGWQDGTTERLTERKVESGLANCDEIQTMAEYFEYDEGRKSYE</sequence>
<name>A0A8J3DE50_9BACT</name>